<dbReference type="GO" id="GO:0003677">
    <property type="term" value="F:DNA binding"/>
    <property type="evidence" value="ECO:0007669"/>
    <property type="project" value="UniProtKB-KW"/>
</dbReference>
<dbReference type="GO" id="GO:0015074">
    <property type="term" value="P:DNA integration"/>
    <property type="evidence" value="ECO:0007669"/>
    <property type="project" value="UniProtKB-KW"/>
</dbReference>
<dbReference type="InterPro" id="IPR002104">
    <property type="entry name" value="Integrase_catalytic"/>
</dbReference>
<accession>A0A2J7TFI2</accession>
<dbReference type="InterPro" id="IPR011010">
    <property type="entry name" value="DNA_brk_join_enz"/>
</dbReference>
<evidence type="ECO:0000313" key="6">
    <source>
        <dbReference type="EMBL" id="PNG25528.1"/>
    </source>
</evidence>
<keyword evidence="2" id="KW-0238">DNA-binding</keyword>
<dbReference type="InterPro" id="IPR013762">
    <property type="entry name" value="Integrase-like_cat_sf"/>
</dbReference>
<evidence type="ECO:0000256" key="4">
    <source>
        <dbReference type="SAM" id="MobiDB-lite"/>
    </source>
</evidence>
<feature type="compositionally biased region" description="Polar residues" evidence="4">
    <location>
        <begin position="470"/>
        <end position="488"/>
    </location>
</feature>
<dbReference type="Proteomes" id="UP000236286">
    <property type="component" value="Unassembled WGS sequence"/>
</dbReference>
<dbReference type="EMBL" id="PDZR01000015">
    <property type="protein sequence ID" value="PNG25528.1"/>
    <property type="molecule type" value="Genomic_DNA"/>
</dbReference>
<dbReference type="Gene3D" id="1.10.443.10">
    <property type="entry name" value="Intergrase catalytic core"/>
    <property type="match status" value="1"/>
</dbReference>
<evidence type="ECO:0000256" key="1">
    <source>
        <dbReference type="ARBA" id="ARBA00022908"/>
    </source>
</evidence>
<protein>
    <submittedName>
        <fullName evidence="6">Integrase</fullName>
    </submittedName>
</protein>
<dbReference type="PANTHER" id="PTHR30349:SF88">
    <property type="entry name" value="BLL1584 PROTEIN"/>
    <property type="match status" value="1"/>
</dbReference>
<gene>
    <name evidence="6" type="ORF">CR492_13525</name>
</gene>
<dbReference type="InterPro" id="IPR050090">
    <property type="entry name" value="Tyrosine_recombinase_XerCD"/>
</dbReference>
<evidence type="ECO:0000259" key="5">
    <source>
        <dbReference type="PROSITE" id="PS51898"/>
    </source>
</evidence>
<evidence type="ECO:0000313" key="7">
    <source>
        <dbReference type="Proteomes" id="UP000236286"/>
    </source>
</evidence>
<evidence type="ECO:0000256" key="2">
    <source>
        <dbReference type="ARBA" id="ARBA00023125"/>
    </source>
</evidence>
<evidence type="ECO:0000256" key="3">
    <source>
        <dbReference type="ARBA" id="ARBA00023172"/>
    </source>
</evidence>
<comment type="caution">
    <text evidence="6">The sequence shown here is derived from an EMBL/GenBank/DDBJ whole genome shotgun (WGS) entry which is preliminary data.</text>
</comment>
<dbReference type="SUPFAM" id="SSF56349">
    <property type="entry name" value="DNA breaking-rejoining enzymes"/>
    <property type="match status" value="1"/>
</dbReference>
<dbReference type="Gene3D" id="1.10.150.130">
    <property type="match status" value="1"/>
</dbReference>
<feature type="domain" description="Tyr recombinase" evidence="5">
    <location>
        <begin position="158"/>
        <end position="328"/>
    </location>
</feature>
<sequence length="488" mass="53612">MLSCEQAKEAARLWLKKLRAGSGATTGLTVGEVLDQYFEAKASEGMKSIYDAKSRAGLHIRPKLGKSLVAALTVDQVRKWRDSMVATPKKLRTGKFATKVNTRAVDLSDPEAARRRRDTANRTLTTLKAALNWAFDHRLVDDNSAWRLVKPYRSTTSARVRFLTAAEQQALVNSAEAELRDLVAAALMTGARFGELARLSVRDFDPINGSVFIAESKSGKARHIPLTAGCIALFERLSANREKTAPLLAHARGRWKAAAYQREFKAAVARAELSHITLHELRHSYASTMVRAGAPLMVVAEALGHSGTRMAEMHYAHLAPSYVADTIRRVSKTSPQAIMRADRIARILDWRTAGHTLSDIAKAEKISVKRVSDLIGEAIEKKVDLSATEFLKITNLRLERLLRAHMASAEAGNPRAAECVIAVIDRQLKLIGKDASLKSNDKIDETQADKSLQRKLDAIGEKIQRLKTVQAPSTGEPSGSPMNNGEKD</sequence>
<keyword evidence="3" id="KW-0233">DNA recombination</keyword>
<dbReference type="OrthoDB" id="9814722at2"/>
<proteinExistence type="predicted"/>
<keyword evidence="1" id="KW-0229">DNA integration</keyword>
<dbReference type="GO" id="GO:0006310">
    <property type="term" value="P:DNA recombination"/>
    <property type="evidence" value="ECO:0007669"/>
    <property type="project" value="UniProtKB-KW"/>
</dbReference>
<dbReference type="Pfam" id="PF00589">
    <property type="entry name" value="Phage_integrase"/>
    <property type="match status" value="1"/>
</dbReference>
<feature type="region of interest" description="Disordered" evidence="4">
    <location>
        <begin position="466"/>
        <end position="488"/>
    </location>
</feature>
<dbReference type="PROSITE" id="PS51898">
    <property type="entry name" value="TYR_RECOMBINASE"/>
    <property type="match status" value="1"/>
</dbReference>
<dbReference type="PANTHER" id="PTHR30349">
    <property type="entry name" value="PHAGE INTEGRASE-RELATED"/>
    <property type="match status" value="1"/>
</dbReference>
<dbReference type="CDD" id="cd00796">
    <property type="entry name" value="INT_Rci_Hp1_C"/>
    <property type="match status" value="1"/>
</dbReference>
<name>A0A2J7TFI2_METSI</name>
<reference evidence="6 7" key="1">
    <citation type="submission" date="2017-10" db="EMBL/GenBank/DDBJ databases">
        <title>Genome announcement of Methylocella silvestris TVC from permafrost.</title>
        <authorList>
            <person name="Wang J."/>
            <person name="Geng K."/>
            <person name="Ul-Haque F."/>
            <person name="Crombie A.T."/>
            <person name="Street L.E."/>
            <person name="Wookey P.A."/>
            <person name="Murrell J.C."/>
            <person name="Pratscher J."/>
        </authorList>
    </citation>
    <scope>NUCLEOTIDE SEQUENCE [LARGE SCALE GENOMIC DNA]</scope>
    <source>
        <strain evidence="6 7">TVC</strain>
    </source>
</reference>
<dbReference type="AlphaFoldDB" id="A0A2J7TFI2"/>
<organism evidence="6 7">
    <name type="scientific">Methylocella silvestris</name>
    <dbReference type="NCBI Taxonomy" id="199596"/>
    <lineage>
        <taxon>Bacteria</taxon>
        <taxon>Pseudomonadati</taxon>
        <taxon>Pseudomonadota</taxon>
        <taxon>Alphaproteobacteria</taxon>
        <taxon>Hyphomicrobiales</taxon>
        <taxon>Beijerinckiaceae</taxon>
        <taxon>Methylocella</taxon>
    </lineage>
</organism>
<dbReference type="InterPro" id="IPR010998">
    <property type="entry name" value="Integrase_recombinase_N"/>
</dbReference>